<comment type="caution">
    <text evidence="7">The sequence shown here is derived from an EMBL/GenBank/DDBJ whole genome shotgun (WGS) entry which is preliminary data.</text>
</comment>
<dbReference type="PANTHER" id="PTHR47235:SF1">
    <property type="entry name" value="BLR6548 PROTEIN"/>
    <property type="match status" value="1"/>
</dbReference>
<dbReference type="InterPro" id="IPR000709">
    <property type="entry name" value="Leu_Ile_Val-bd"/>
</dbReference>
<evidence type="ECO:0000259" key="6">
    <source>
        <dbReference type="Pfam" id="PF13458"/>
    </source>
</evidence>
<gene>
    <name evidence="7" type="ORF">K1W69_07510</name>
</gene>
<feature type="domain" description="Leucine-binding protein" evidence="6">
    <location>
        <begin position="49"/>
        <end position="399"/>
    </location>
</feature>
<dbReference type="Pfam" id="PF13458">
    <property type="entry name" value="Peripla_BP_6"/>
    <property type="match status" value="1"/>
</dbReference>
<dbReference type="GO" id="GO:0006865">
    <property type="term" value="P:amino acid transport"/>
    <property type="evidence" value="ECO:0007669"/>
    <property type="project" value="UniProtKB-KW"/>
</dbReference>
<protein>
    <submittedName>
        <fullName evidence="7">ABC transporter substrate-binding protein</fullName>
    </submittedName>
</protein>
<evidence type="ECO:0000313" key="8">
    <source>
        <dbReference type="Proteomes" id="UP001196509"/>
    </source>
</evidence>
<dbReference type="PANTHER" id="PTHR47235">
    <property type="entry name" value="BLR6548 PROTEIN"/>
    <property type="match status" value="1"/>
</dbReference>
<evidence type="ECO:0000256" key="3">
    <source>
        <dbReference type="ARBA" id="ARBA00022729"/>
    </source>
</evidence>
<reference evidence="7" key="1">
    <citation type="submission" date="2021-08" db="EMBL/GenBank/DDBJ databases">
        <title>Hoeflea bacterium WL0058 sp. nov., isolated from the sediment.</title>
        <authorList>
            <person name="Wang L."/>
            <person name="Zhang D."/>
        </authorList>
    </citation>
    <scope>NUCLEOTIDE SEQUENCE</scope>
    <source>
        <strain evidence="7">WL0058</strain>
    </source>
</reference>
<dbReference type="CDD" id="cd19978">
    <property type="entry name" value="PBP1_ABC_ligand_binding-like"/>
    <property type="match status" value="1"/>
</dbReference>
<keyword evidence="8" id="KW-1185">Reference proteome</keyword>
<dbReference type="InterPro" id="IPR028081">
    <property type="entry name" value="Leu-bd"/>
</dbReference>
<comment type="similarity">
    <text evidence="1">Belongs to the leucine-binding protein family.</text>
</comment>
<feature type="chain" id="PRO_5042055682" evidence="5">
    <location>
        <begin position="39"/>
        <end position="410"/>
    </location>
</feature>
<dbReference type="AlphaFoldDB" id="A0AAE2ZIW5"/>
<keyword evidence="3 5" id="KW-0732">Signal</keyword>
<accession>A0AAE2ZIW5</accession>
<dbReference type="PRINTS" id="PR00337">
    <property type="entry name" value="LEUILEVALBP"/>
</dbReference>
<dbReference type="Gene3D" id="3.40.50.2300">
    <property type="match status" value="2"/>
</dbReference>
<organism evidence="7 8">
    <name type="scientific">Flavimaribacter sediminis</name>
    <dbReference type="NCBI Taxonomy" id="2865987"/>
    <lineage>
        <taxon>Bacteria</taxon>
        <taxon>Pseudomonadati</taxon>
        <taxon>Pseudomonadota</taxon>
        <taxon>Alphaproteobacteria</taxon>
        <taxon>Hyphomicrobiales</taxon>
        <taxon>Rhizobiaceae</taxon>
        <taxon>Flavimaribacter</taxon>
    </lineage>
</organism>
<evidence type="ECO:0000256" key="4">
    <source>
        <dbReference type="ARBA" id="ARBA00022970"/>
    </source>
</evidence>
<dbReference type="Proteomes" id="UP001196509">
    <property type="component" value="Unassembled WGS sequence"/>
</dbReference>
<keyword evidence="4" id="KW-0029">Amino-acid transport</keyword>
<dbReference type="EMBL" id="JAICBX010000001">
    <property type="protein sequence ID" value="MBW8637031.1"/>
    <property type="molecule type" value="Genomic_DNA"/>
</dbReference>
<feature type="signal peptide" evidence="5">
    <location>
        <begin position="1"/>
        <end position="38"/>
    </location>
</feature>
<sequence>MKLIVARQTVSRNLKFRRFSIYLAAIAFFCCLTNTVRAEPGVFEDRIVFGQSAAFEGPAASLGTDIRNGILAAFDEVNRTGGVNGRKLELISYNDGYEPELAIDNTRRLIEQDQVFALIGEVGTPTSRAVQPIAREYRAPFIGAFTGAAFLRDPGLTNVINIRASYDQETEELVDFLVKDRGIKRIAILYQDDTFGSAGLSGVVAALNRRGLELVADGTYMRNTVAVKRAALAIRKAQPDAVIIIGAYKPAAEFIRIARSIGVDALFLTVSFVGSNALASDLGKEGSGVIVSQVVPLFHDTSVSVVASFHDAMAKLSETSGRDLLIDGLGFVSLEGYITGRLVVEVLRDLGDDLTRETFIGLFEELKGYEIDGFSLQYGPGDNQGSNNVFLTVINDDGKFETIKRQAADQ</sequence>
<evidence type="ECO:0000256" key="2">
    <source>
        <dbReference type="ARBA" id="ARBA00022448"/>
    </source>
</evidence>
<keyword evidence="2" id="KW-0813">Transport</keyword>
<evidence type="ECO:0000313" key="7">
    <source>
        <dbReference type="EMBL" id="MBW8637031.1"/>
    </source>
</evidence>
<dbReference type="SUPFAM" id="SSF53822">
    <property type="entry name" value="Periplasmic binding protein-like I"/>
    <property type="match status" value="1"/>
</dbReference>
<evidence type="ECO:0000256" key="5">
    <source>
        <dbReference type="SAM" id="SignalP"/>
    </source>
</evidence>
<name>A0AAE2ZIW5_9HYPH</name>
<evidence type="ECO:0000256" key="1">
    <source>
        <dbReference type="ARBA" id="ARBA00010062"/>
    </source>
</evidence>
<proteinExistence type="inferred from homology"/>
<dbReference type="InterPro" id="IPR028082">
    <property type="entry name" value="Peripla_BP_I"/>
</dbReference>